<evidence type="ECO:0000256" key="8">
    <source>
        <dbReference type="SAM" id="Phobius"/>
    </source>
</evidence>
<sequence length="150" mass="16495">MEYVIHIILSFIATATFAIIFNAPKNTLFHCGLVGAIGWGIYLVFTNHGVDIVPASFAGAFVIAIVAHIYAKRFKTPMLIFSVAGIIPLVPGGMAYNTMRHVVEKDYTQSIEFAVKTSLITGAIVMGLVFAEVFMQLIFTALRRRKIPTK</sequence>
<name>A0ABU9LIG3_9BACL</name>
<feature type="transmembrane region" description="Helical" evidence="8">
    <location>
        <begin position="6"/>
        <end position="23"/>
    </location>
</feature>
<feature type="transmembrane region" description="Helical" evidence="8">
    <location>
        <begin position="119"/>
        <end position="142"/>
    </location>
</feature>
<keyword evidence="5 8" id="KW-1133">Transmembrane helix</keyword>
<evidence type="ECO:0000256" key="4">
    <source>
        <dbReference type="ARBA" id="ARBA00022692"/>
    </source>
</evidence>
<evidence type="ECO:0000259" key="9">
    <source>
        <dbReference type="Pfam" id="PF12821"/>
    </source>
</evidence>
<dbReference type="Pfam" id="PF12821">
    <property type="entry name" value="ThrE_2"/>
    <property type="match status" value="1"/>
</dbReference>
<dbReference type="InterPro" id="IPR050539">
    <property type="entry name" value="ThrE_Dicarb/AminoAcid_Exp"/>
</dbReference>
<dbReference type="GeneID" id="97821109"/>
<reference evidence="10 11" key="1">
    <citation type="submission" date="2024-04" db="EMBL/GenBank/DDBJ databases">
        <authorList>
            <person name="Wu Y.S."/>
            <person name="Zhang L."/>
        </authorList>
    </citation>
    <scope>NUCLEOTIDE SEQUENCE [LARGE SCALE GENOMIC DNA]</scope>
    <source>
        <strain evidence="10 11">KG-01</strain>
    </source>
</reference>
<dbReference type="EMBL" id="JBCEWA010000003">
    <property type="protein sequence ID" value="MEL5987777.1"/>
    <property type="molecule type" value="Genomic_DNA"/>
</dbReference>
<gene>
    <name evidence="10" type="ORF">AAF454_05045</name>
</gene>
<feature type="transmembrane region" description="Helical" evidence="8">
    <location>
        <begin position="78"/>
        <end position="99"/>
    </location>
</feature>
<dbReference type="PANTHER" id="PTHR34390:SF1">
    <property type="entry name" value="SUCCINATE TRANSPORTER SUBUNIT YJJB-RELATED"/>
    <property type="match status" value="1"/>
</dbReference>
<evidence type="ECO:0000256" key="7">
    <source>
        <dbReference type="ARBA" id="ARBA00034125"/>
    </source>
</evidence>
<comment type="similarity">
    <text evidence="7">Belongs to the ThrE exporter (TC 2.A.79) family.</text>
</comment>
<evidence type="ECO:0000256" key="1">
    <source>
        <dbReference type="ARBA" id="ARBA00004651"/>
    </source>
</evidence>
<dbReference type="PANTHER" id="PTHR34390">
    <property type="entry name" value="UPF0442 PROTEIN YJJB-RELATED"/>
    <property type="match status" value="1"/>
</dbReference>
<feature type="transmembrane region" description="Helical" evidence="8">
    <location>
        <begin position="52"/>
        <end position="71"/>
    </location>
</feature>
<evidence type="ECO:0000313" key="10">
    <source>
        <dbReference type="EMBL" id="MEL5987777.1"/>
    </source>
</evidence>
<keyword evidence="3" id="KW-0997">Cell inner membrane</keyword>
<keyword evidence="4 8" id="KW-0812">Transmembrane</keyword>
<evidence type="ECO:0000256" key="5">
    <source>
        <dbReference type="ARBA" id="ARBA00022989"/>
    </source>
</evidence>
<feature type="domain" description="Threonine/Serine exporter ThrE" evidence="9">
    <location>
        <begin position="7"/>
        <end position="133"/>
    </location>
</feature>
<feature type="transmembrane region" description="Helical" evidence="8">
    <location>
        <begin position="28"/>
        <end position="46"/>
    </location>
</feature>
<dbReference type="Proteomes" id="UP001398420">
    <property type="component" value="Unassembled WGS sequence"/>
</dbReference>
<protein>
    <submittedName>
        <fullName evidence="10">Threonine/serine exporter family protein</fullName>
    </submittedName>
</protein>
<comment type="subcellular location">
    <subcellularLocation>
        <location evidence="1">Cell membrane</location>
        <topology evidence="1">Multi-pass membrane protein</topology>
    </subcellularLocation>
</comment>
<proteinExistence type="inferred from homology"/>
<evidence type="ECO:0000256" key="3">
    <source>
        <dbReference type="ARBA" id="ARBA00022519"/>
    </source>
</evidence>
<keyword evidence="11" id="KW-1185">Reference proteome</keyword>
<comment type="caution">
    <text evidence="10">The sequence shown here is derived from an EMBL/GenBank/DDBJ whole genome shotgun (WGS) entry which is preliminary data.</text>
</comment>
<evidence type="ECO:0000313" key="11">
    <source>
        <dbReference type="Proteomes" id="UP001398420"/>
    </source>
</evidence>
<keyword evidence="6 8" id="KW-0472">Membrane</keyword>
<organism evidence="10 11">
    <name type="scientific">Kurthia gibsonii</name>
    <dbReference type="NCBI Taxonomy" id="33946"/>
    <lineage>
        <taxon>Bacteria</taxon>
        <taxon>Bacillati</taxon>
        <taxon>Bacillota</taxon>
        <taxon>Bacilli</taxon>
        <taxon>Bacillales</taxon>
        <taxon>Caryophanaceae</taxon>
        <taxon>Kurthia</taxon>
    </lineage>
</organism>
<dbReference type="RefSeq" id="WP_068456244.1">
    <property type="nucleotide sequence ID" value="NZ_BJOB01000013.1"/>
</dbReference>
<keyword evidence="2" id="KW-1003">Cell membrane</keyword>
<dbReference type="InterPro" id="IPR024528">
    <property type="entry name" value="ThrE_2"/>
</dbReference>
<evidence type="ECO:0000256" key="2">
    <source>
        <dbReference type="ARBA" id="ARBA00022475"/>
    </source>
</evidence>
<evidence type="ECO:0000256" key="6">
    <source>
        <dbReference type="ARBA" id="ARBA00023136"/>
    </source>
</evidence>
<accession>A0ABU9LIG3</accession>